<sequence length="232" mass="26060">PKTAPDGIHAWPTSSPGVGLPHVSDSGLTQRFDVPTNPVVRVNLATPHLEIRDARRRMGPVTNLSQTPSPSPPPSLFLLLPPSSLWGLSGEEIEKAKRGRGGIEGEAWIYVVWFLRFIVSRCQKCRSFRSASLRLLCHRRYHLLALSLLPPLRPLPSPHATEARGIQEDGFDAIFKVRSHLAFCFLDMMETHDDRRFFGCFACRVGFGVKYLGFQHIDLCIFLFIFLRGALT</sequence>
<dbReference type="Proteomes" id="UP000287651">
    <property type="component" value="Unassembled WGS sequence"/>
</dbReference>
<name>A0A426WY97_ENSVE</name>
<feature type="non-terminal residue" evidence="2">
    <location>
        <position position="1"/>
    </location>
</feature>
<accession>A0A426WY97</accession>
<organism evidence="2 3">
    <name type="scientific">Ensete ventricosum</name>
    <name type="common">Abyssinian banana</name>
    <name type="synonym">Musa ensete</name>
    <dbReference type="NCBI Taxonomy" id="4639"/>
    <lineage>
        <taxon>Eukaryota</taxon>
        <taxon>Viridiplantae</taxon>
        <taxon>Streptophyta</taxon>
        <taxon>Embryophyta</taxon>
        <taxon>Tracheophyta</taxon>
        <taxon>Spermatophyta</taxon>
        <taxon>Magnoliopsida</taxon>
        <taxon>Liliopsida</taxon>
        <taxon>Zingiberales</taxon>
        <taxon>Musaceae</taxon>
        <taxon>Ensete</taxon>
    </lineage>
</organism>
<comment type="caution">
    <text evidence="2">The sequence shown here is derived from an EMBL/GenBank/DDBJ whole genome shotgun (WGS) entry which is preliminary data.</text>
</comment>
<proteinExistence type="predicted"/>
<dbReference type="AlphaFoldDB" id="A0A426WY97"/>
<reference evidence="2 3" key="1">
    <citation type="journal article" date="2014" name="Agronomy (Basel)">
        <title>A Draft Genome Sequence for Ensete ventricosum, the Drought-Tolerant Tree Against Hunger.</title>
        <authorList>
            <person name="Harrison J."/>
            <person name="Moore K.A."/>
            <person name="Paszkiewicz K."/>
            <person name="Jones T."/>
            <person name="Grant M."/>
            <person name="Ambacheew D."/>
            <person name="Muzemil S."/>
            <person name="Studholme D.J."/>
        </authorList>
    </citation>
    <scope>NUCLEOTIDE SEQUENCE [LARGE SCALE GENOMIC DNA]</scope>
</reference>
<feature type="region of interest" description="Disordered" evidence="1">
    <location>
        <begin position="1"/>
        <end position="24"/>
    </location>
</feature>
<evidence type="ECO:0000313" key="2">
    <source>
        <dbReference type="EMBL" id="RRT32209.1"/>
    </source>
</evidence>
<dbReference type="EMBL" id="AMZH03033226">
    <property type="protein sequence ID" value="RRT32209.1"/>
    <property type="molecule type" value="Genomic_DNA"/>
</dbReference>
<evidence type="ECO:0000256" key="1">
    <source>
        <dbReference type="SAM" id="MobiDB-lite"/>
    </source>
</evidence>
<protein>
    <submittedName>
        <fullName evidence="2">Uncharacterized protein</fullName>
    </submittedName>
</protein>
<gene>
    <name evidence="2" type="ORF">B296_00055689</name>
</gene>
<evidence type="ECO:0000313" key="3">
    <source>
        <dbReference type="Proteomes" id="UP000287651"/>
    </source>
</evidence>